<feature type="compositionally biased region" description="Low complexity" evidence="1">
    <location>
        <begin position="99"/>
        <end position="110"/>
    </location>
</feature>
<feature type="region of interest" description="Disordered" evidence="1">
    <location>
        <begin position="1022"/>
        <end position="1042"/>
    </location>
</feature>
<feature type="compositionally biased region" description="Basic and acidic residues" evidence="1">
    <location>
        <begin position="783"/>
        <end position="794"/>
    </location>
</feature>
<feature type="compositionally biased region" description="Basic and acidic residues" evidence="1">
    <location>
        <begin position="64"/>
        <end position="75"/>
    </location>
</feature>
<dbReference type="PANTHER" id="PTHR16156">
    <property type="entry name" value="AFTIPHILIN A-RELATED"/>
    <property type="match status" value="1"/>
</dbReference>
<feature type="compositionally biased region" description="Polar residues" evidence="1">
    <location>
        <begin position="1022"/>
        <end position="1038"/>
    </location>
</feature>
<proteinExistence type="predicted"/>
<evidence type="ECO:0000313" key="2">
    <source>
        <dbReference type="EMBL" id="CAH3016173.1"/>
    </source>
</evidence>
<sequence length="1181" mass="128587">MAWYYGVNNSDLYGSNFSTVLADAPPPLDDTFDEDDNEIVFRNDVNKSKKYGEKPVASPVKKTQSSEEKFTEKSKLGGSVLKGKNEHDTEEGDEESDFGDFASFADFGSAFGQGNGSGESQDWFTSDDNSEKSLQSWDAKSSQQGPSNNVENGVDDSDFAAFQANEDSVNIQESLPNGSSHQGNSDSDWVNRSAPTNNNINGSYDLESDDDFGDFATTENAITNAGVTAVKDADNGETADNRSVAHHGDSTMDVNTKALFHDDSKKDCDILKESLSEQSKEFKTEKDTASNASSERFLGFVGSNHGDQESRQLDSLSAEVTSSEIPTTVLADSEEGAHINCVSYESTRIKQSTNGEQLTGKKCNTVDSQNYTTLEKDPAKLSPEPSELCNSDDFGEFTDFNDMPLQQFSGHNEFVQKDISPVAPEGENDEVVKGDSSFVGTASTRNKCYSDDDDDFGDFGSFEKKHGKKDETSSDSITVDAKLTESMVNNDPFGAKASSIQDKDTDNDFGDFGAFEVNHSEKEERTGSVDSEPKSLSNQEKDKDDFGGFGVFDSFSSDTCEDKDQNNSIGSFSASDLEEKPIKTEGQNSDDFGDFDSFRSSVMNFQKGCCGSSANTETFGSFESNIKDFQKDNERSNDFGDFGTFESSVENSLNNGQCNDDFGGFDGNESKTKSVQEKDENTDDFGDFGSFEANSKDSESQNKNTDDFNGDFGSFETNAKDSESHNENGDNFGDFGSFESNTKDFGQDAQSGFGDFGAFKSQDSIKKDGGDDDFGDFGGFETAEERVSEQKFEGFKASSTKGELKQNIQTNEFGTFDSKSKNLSTAKQTDDDFGDFSHGKENKSGGFASFSSSNSNLTASLGASTDKNTSIKQQKTEILQHFSPGINFVIKQARDSISVCFTSELKNKFNSQCTILSSRIGKSLHSNKELWQHLEHAENEGQILFSWSNSFSQHKKFLSLCICPERPPPLQVGSMLKPIVSSQFPPFGGGQPGALLMPAPVSKMPQFTSGLDFLEPLKGSQAAVQSPLQSKESMQGSSHPMALPDLSFIMGDSLKCTSSKPDVKDNISDTTSESSSLDLDFFAPSISQPQEGKTESRGLYEEDLLGLNISLSSVDQQKLDSPKPQKTSDTKKVWQRGGITIPLSSQGKQAQLSAAAKNILDQLEDLAFMNSPVLMFPLKPE</sequence>
<feature type="compositionally biased region" description="Polar residues" evidence="1">
    <location>
        <begin position="645"/>
        <end position="658"/>
    </location>
</feature>
<feature type="compositionally biased region" description="Basic and acidic residues" evidence="1">
    <location>
        <begin position="277"/>
        <end position="288"/>
    </location>
</feature>
<feature type="region of interest" description="Disordered" evidence="1">
    <location>
        <begin position="43"/>
        <end position="205"/>
    </location>
</feature>
<reference evidence="2 3" key="1">
    <citation type="submission" date="2022-05" db="EMBL/GenBank/DDBJ databases">
        <authorList>
            <consortium name="Genoscope - CEA"/>
            <person name="William W."/>
        </authorList>
    </citation>
    <scope>NUCLEOTIDE SEQUENCE [LARGE SCALE GENOMIC DNA]</scope>
</reference>
<feature type="compositionally biased region" description="Basic and acidic residues" evidence="1">
    <location>
        <begin position="718"/>
        <end position="728"/>
    </location>
</feature>
<feature type="compositionally biased region" description="Acidic residues" evidence="1">
    <location>
        <begin position="88"/>
        <end position="98"/>
    </location>
</feature>
<feature type="region of interest" description="Disordered" evidence="1">
    <location>
        <begin position="450"/>
        <end position="476"/>
    </location>
</feature>
<comment type="caution">
    <text evidence="2">The sequence shown here is derived from an EMBL/GenBank/DDBJ whole genome shotgun (WGS) entry which is preliminary data.</text>
</comment>
<dbReference type="Proteomes" id="UP001159427">
    <property type="component" value="Unassembled WGS sequence"/>
</dbReference>
<protein>
    <recommendedName>
        <fullName evidence="4">Aftiphilin</fullName>
    </recommendedName>
</protein>
<feature type="compositionally biased region" description="Polar residues" evidence="1">
    <location>
        <begin position="797"/>
        <end position="809"/>
    </location>
</feature>
<feature type="region of interest" description="Disordered" evidence="1">
    <location>
        <begin position="637"/>
        <end position="809"/>
    </location>
</feature>
<feature type="compositionally biased region" description="Polar residues" evidence="1">
    <location>
        <begin position="165"/>
        <end position="202"/>
    </location>
</feature>
<feature type="region of interest" description="Disordered" evidence="1">
    <location>
        <begin position="488"/>
        <end position="591"/>
    </location>
</feature>
<feature type="compositionally biased region" description="Basic and acidic residues" evidence="1">
    <location>
        <begin position="43"/>
        <end position="53"/>
    </location>
</feature>
<gene>
    <name evidence="2" type="ORF">PEVE_00026561</name>
</gene>
<feature type="compositionally biased region" description="Basic and acidic residues" evidence="1">
    <location>
        <begin position="461"/>
        <end position="472"/>
    </location>
</feature>
<feature type="region of interest" description="Disordered" evidence="1">
    <location>
        <begin position="374"/>
        <end position="395"/>
    </location>
</feature>
<evidence type="ECO:0000313" key="3">
    <source>
        <dbReference type="Proteomes" id="UP001159427"/>
    </source>
</evidence>
<feature type="compositionally biased region" description="Basic and acidic residues" evidence="1">
    <location>
        <begin position="694"/>
        <end position="706"/>
    </location>
</feature>
<feature type="region of interest" description="Disordered" evidence="1">
    <location>
        <begin position="277"/>
        <end position="319"/>
    </location>
</feature>
<feature type="compositionally biased region" description="Basic and acidic residues" evidence="1">
    <location>
        <begin position="518"/>
        <end position="546"/>
    </location>
</feature>
<feature type="region of interest" description="Disordered" evidence="1">
    <location>
        <begin position="1059"/>
        <end position="1096"/>
    </location>
</feature>
<accession>A0ABN8LKV9</accession>
<dbReference type="EMBL" id="CALNXI010000036">
    <property type="protein sequence ID" value="CAH3016173.1"/>
    <property type="molecule type" value="Genomic_DNA"/>
</dbReference>
<keyword evidence="3" id="KW-1185">Reference proteome</keyword>
<dbReference type="PANTHER" id="PTHR16156:SF10">
    <property type="entry name" value="AFTIPHILIN-RELATED"/>
    <property type="match status" value="1"/>
</dbReference>
<evidence type="ECO:0008006" key="4">
    <source>
        <dbReference type="Google" id="ProtNLM"/>
    </source>
</evidence>
<feature type="compositionally biased region" description="Low complexity" evidence="1">
    <location>
        <begin position="1068"/>
        <end position="1080"/>
    </location>
</feature>
<feature type="compositionally biased region" description="Polar residues" evidence="1">
    <location>
        <begin position="118"/>
        <end position="151"/>
    </location>
</feature>
<organism evidence="2 3">
    <name type="scientific">Porites evermanni</name>
    <dbReference type="NCBI Taxonomy" id="104178"/>
    <lineage>
        <taxon>Eukaryota</taxon>
        <taxon>Metazoa</taxon>
        <taxon>Cnidaria</taxon>
        <taxon>Anthozoa</taxon>
        <taxon>Hexacorallia</taxon>
        <taxon>Scleractinia</taxon>
        <taxon>Fungiina</taxon>
        <taxon>Poritidae</taxon>
        <taxon>Porites</taxon>
    </lineage>
</organism>
<feature type="compositionally biased region" description="Basic and acidic residues" evidence="1">
    <location>
        <begin position="668"/>
        <end position="679"/>
    </location>
</feature>
<dbReference type="InterPro" id="IPR046359">
    <property type="entry name" value="Aftin-like"/>
</dbReference>
<evidence type="ECO:0000256" key="1">
    <source>
        <dbReference type="SAM" id="MobiDB-lite"/>
    </source>
</evidence>
<name>A0ABN8LKV9_9CNID</name>